<accession>B0JPC1</accession>
<name>B0JPC1_MICAN</name>
<dbReference type="EMBL" id="AP009552">
    <property type="protein sequence ID" value="BAG00432.1"/>
    <property type="molecule type" value="Genomic_DNA"/>
</dbReference>
<dbReference type="PaxDb" id="449447-MAE_06100"/>
<keyword evidence="2" id="KW-1185">Reference proteome</keyword>
<protein>
    <submittedName>
        <fullName evidence="1">Uncharacterized protein</fullName>
    </submittedName>
</protein>
<proteinExistence type="predicted"/>
<dbReference type="AlphaFoldDB" id="B0JPC1"/>
<sequence>MPDSSRRACCMSLSFLCVRILTYFSFCLSAVRSDRVATLSTGQGKKNEIASFPK</sequence>
<evidence type="ECO:0000313" key="2">
    <source>
        <dbReference type="Proteomes" id="UP000001510"/>
    </source>
</evidence>
<reference evidence="1 2" key="1">
    <citation type="journal article" date="2007" name="DNA Res.">
        <title>Complete genomic structure of the bloom-forming toxic cyanobacterium Microcystis aeruginosa NIES-843.</title>
        <authorList>
            <person name="Kaneko T."/>
            <person name="Nakajima N."/>
            <person name="Okamoto S."/>
            <person name="Suzuki I."/>
            <person name="Tanabe Y."/>
            <person name="Tamaoki M."/>
            <person name="Nakamura Y."/>
            <person name="Kasai F."/>
            <person name="Watanabe A."/>
            <person name="Kawashima K."/>
            <person name="Kishida Y."/>
            <person name="Ono A."/>
            <person name="Shimizu Y."/>
            <person name="Takahashi C."/>
            <person name="Minami C."/>
            <person name="Fujishiro T."/>
            <person name="Kohara M."/>
            <person name="Katoh M."/>
            <person name="Nakazaki N."/>
            <person name="Nakayama S."/>
            <person name="Yamada M."/>
            <person name="Tabata S."/>
            <person name="Watanabe M.M."/>
        </authorList>
    </citation>
    <scope>NUCLEOTIDE SEQUENCE [LARGE SCALE GENOMIC DNA]</scope>
    <source>
        <strain evidence="2">NIES-843 / IAM M-247</strain>
    </source>
</reference>
<gene>
    <name evidence="1" type="ordered locus">MAE_06100</name>
</gene>
<dbReference type="KEGG" id="mar:MAE_06100"/>
<organism evidence="1 2">
    <name type="scientific">Microcystis aeruginosa (strain NIES-843 / IAM M-2473)</name>
    <dbReference type="NCBI Taxonomy" id="449447"/>
    <lineage>
        <taxon>Bacteria</taxon>
        <taxon>Bacillati</taxon>
        <taxon>Cyanobacteriota</taxon>
        <taxon>Cyanophyceae</taxon>
        <taxon>Oscillatoriophycideae</taxon>
        <taxon>Chroococcales</taxon>
        <taxon>Microcystaceae</taxon>
        <taxon>Microcystis</taxon>
    </lineage>
</organism>
<evidence type="ECO:0000313" key="1">
    <source>
        <dbReference type="EMBL" id="BAG00432.1"/>
    </source>
</evidence>
<dbReference type="HOGENOM" id="CLU_3045354_0_0_3"/>
<dbReference type="EnsemblBacteria" id="BAG00432">
    <property type="protein sequence ID" value="BAG00432"/>
    <property type="gene ID" value="MAE_06100"/>
</dbReference>
<dbReference type="Proteomes" id="UP000001510">
    <property type="component" value="Chromosome"/>
</dbReference>
<dbReference type="STRING" id="449447.MAE_06100"/>